<dbReference type="PROSITE" id="PS51083">
    <property type="entry name" value="ZF_HIT"/>
    <property type="match status" value="1"/>
</dbReference>
<dbReference type="InterPro" id="IPR007529">
    <property type="entry name" value="Znf_HIT"/>
</dbReference>
<feature type="region of interest" description="Disordered" evidence="2">
    <location>
        <begin position="390"/>
        <end position="411"/>
    </location>
</feature>
<keyword evidence="1" id="KW-0862">Zinc</keyword>
<dbReference type="VEuPathDB" id="FungiDB:L203_01730"/>
<protein>
    <submittedName>
        <fullName evidence="3">Uncharacterized protein</fullName>
    </submittedName>
</protein>
<proteinExistence type="predicted"/>
<keyword evidence="1" id="KW-0479">Metal-binding</keyword>
<reference evidence="3" key="2">
    <citation type="journal article" date="2022" name="Elife">
        <title>Obligate sexual reproduction of a homothallic fungus closely related to the Cryptococcus pathogenic species complex.</title>
        <authorList>
            <person name="Passer A.R."/>
            <person name="Clancey S.A."/>
            <person name="Shea T."/>
            <person name="David-Palma M."/>
            <person name="Averette A.F."/>
            <person name="Boekhout T."/>
            <person name="Porcel B.M."/>
            <person name="Nowrousian M."/>
            <person name="Cuomo C.A."/>
            <person name="Sun S."/>
            <person name="Heitman J."/>
            <person name="Coelho M.A."/>
        </authorList>
    </citation>
    <scope>NUCLEOTIDE SEQUENCE</scope>
    <source>
        <strain evidence="3">CBS 7841</strain>
    </source>
</reference>
<feature type="compositionally biased region" description="Acidic residues" evidence="2">
    <location>
        <begin position="100"/>
        <end position="117"/>
    </location>
</feature>
<organism evidence="3 4">
    <name type="scientific">Cryptococcus depauperatus CBS 7841</name>
    <dbReference type="NCBI Taxonomy" id="1295531"/>
    <lineage>
        <taxon>Eukaryota</taxon>
        <taxon>Fungi</taxon>
        <taxon>Dikarya</taxon>
        <taxon>Basidiomycota</taxon>
        <taxon>Agaricomycotina</taxon>
        <taxon>Tremellomycetes</taxon>
        <taxon>Tremellales</taxon>
        <taxon>Cryptococcaceae</taxon>
        <taxon>Cryptococcus</taxon>
    </lineage>
</organism>
<dbReference type="EMBL" id="CP143786">
    <property type="protein sequence ID" value="WVN87805.1"/>
    <property type="molecule type" value="Genomic_DNA"/>
</dbReference>
<dbReference type="InterPro" id="IPR039646">
    <property type="entry name" value="ZNHIT2"/>
</dbReference>
<name>A0A1E3IPU4_9TREE</name>
<dbReference type="PANTHER" id="PTHR15555">
    <property type="entry name" value="ZINC FINGER HIT DOMAIN CONTAINING PROTEIN 2 PROTEIN FON -RELATED"/>
    <property type="match status" value="1"/>
</dbReference>
<dbReference type="GeneID" id="91087211"/>
<evidence type="ECO:0000313" key="3">
    <source>
        <dbReference type="EMBL" id="WVN87805.1"/>
    </source>
</evidence>
<dbReference type="Gene3D" id="3.30.60.190">
    <property type="match status" value="1"/>
</dbReference>
<dbReference type="Proteomes" id="UP000094043">
    <property type="component" value="Chromosome 3"/>
</dbReference>
<dbReference type="RefSeq" id="XP_066068505.1">
    <property type="nucleotide sequence ID" value="XM_066212408.1"/>
</dbReference>
<evidence type="ECO:0000256" key="1">
    <source>
        <dbReference type="PROSITE-ProRule" id="PRU00453"/>
    </source>
</evidence>
<dbReference type="SUPFAM" id="SSF144232">
    <property type="entry name" value="HIT/MYND zinc finger-like"/>
    <property type="match status" value="1"/>
</dbReference>
<keyword evidence="1" id="KW-0863">Zinc-finger</keyword>
<gene>
    <name evidence="3" type="ORF">L203_103000</name>
</gene>
<dbReference type="Pfam" id="PF04438">
    <property type="entry name" value="zf-HIT"/>
    <property type="match status" value="1"/>
</dbReference>
<dbReference type="CDD" id="cd23024">
    <property type="entry name" value="zf-HIT_ZNHIT2-3"/>
    <property type="match status" value="1"/>
</dbReference>
<reference evidence="3" key="3">
    <citation type="submission" date="2024-01" db="EMBL/GenBank/DDBJ databases">
        <authorList>
            <person name="Coelho M.A."/>
            <person name="David-Palma M."/>
            <person name="Shea T."/>
            <person name="Sun S."/>
            <person name="Cuomo C.A."/>
            <person name="Heitman J."/>
        </authorList>
    </citation>
    <scope>NUCLEOTIDE SEQUENCE</scope>
    <source>
        <strain evidence="3">CBS 7841</strain>
    </source>
</reference>
<dbReference type="GO" id="GO:0008270">
    <property type="term" value="F:zinc ion binding"/>
    <property type="evidence" value="ECO:0007669"/>
    <property type="project" value="UniProtKB-UniRule"/>
</dbReference>
<sequence>MSLKHPKPLQVKLPFKVPRPTKSVQQPRACGICRKNDSKYTCPRCNVAYCSLGCFRNELHAQCSEPFYKATVLDSISADSKVGLDKKRQMMETLRRFEEAEAEGDDVLDESGSEHEDDELLEKLQGIDLDSINSNELFKLLPPKHQEAFIQTIQNPDSDSTKFLLEVASKDFQPNIPNVLPWWEYENVDSDEEEVNVPINRAETAEQPNMIPENVLAAIHPPKTSGKKLVYNAMAIGLAYLHVLLSFRLPSLAPVYLHGQDLEPLDIITHIGQLVPFLVSAKSTVRHENFESAWTYVWEAIGRDAETSVELQTLHHLLELLPTLLFPPITSPSHPKILLLLSDIYSLFARPPGRVERAVPRKLAFYARSLEQLERREWLKIESEVRKTLDKLEEEGESPKAQDEREGLKIV</sequence>
<keyword evidence="4" id="KW-1185">Reference proteome</keyword>
<dbReference type="PANTHER" id="PTHR15555:SF0">
    <property type="entry name" value="ZINC FINGER HIT DOMAIN-CONTAINING PROTEIN 2"/>
    <property type="match status" value="1"/>
</dbReference>
<dbReference type="KEGG" id="cdep:91087211"/>
<evidence type="ECO:0000256" key="2">
    <source>
        <dbReference type="SAM" id="MobiDB-lite"/>
    </source>
</evidence>
<accession>A0A1E3IPU4</accession>
<feature type="region of interest" description="Disordered" evidence="2">
    <location>
        <begin position="98"/>
        <end position="117"/>
    </location>
</feature>
<dbReference type="OrthoDB" id="18412at2759"/>
<reference evidence="3" key="1">
    <citation type="submission" date="2016-06" db="EMBL/GenBank/DDBJ databases">
        <authorList>
            <person name="Cuomo C."/>
            <person name="Litvintseva A."/>
            <person name="Heitman J."/>
            <person name="Chen Y."/>
            <person name="Sun S."/>
            <person name="Springer D."/>
            <person name="Dromer F."/>
            <person name="Young S."/>
            <person name="Zeng Q."/>
            <person name="Chapman S."/>
            <person name="Gujja S."/>
            <person name="Saif S."/>
            <person name="Birren B."/>
        </authorList>
    </citation>
    <scope>NUCLEOTIDE SEQUENCE</scope>
    <source>
        <strain evidence="3">CBS 7841</strain>
    </source>
</reference>
<dbReference type="AlphaFoldDB" id="A0A1E3IPU4"/>
<evidence type="ECO:0000313" key="4">
    <source>
        <dbReference type="Proteomes" id="UP000094043"/>
    </source>
</evidence>